<gene>
    <name evidence="3" type="primary">WBGene00092809</name>
</gene>
<accession>A0A8R1U4W2</accession>
<dbReference type="InterPro" id="IPR025554">
    <property type="entry name" value="DUF4140"/>
</dbReference>
<protein>
    <submittedName>
        <fullName evidence="3">Uncharacterized protein</fullName>
    </submittedName>
</protein>
<feature type="coiled-coil region" evidence="1">
    <location>
        <begin position="115"/>
        <end position="142"/>
    </location>
</feature>
<dbReference type="Pfam" id="PF13598">
    <property type="entry name" value="DUF4139"/>
    <property type="match status" value="1"/>
</dbReference>
<sequence>MKMSDKSLSGSSSRVSSPSVEDDVVTWLSSDSPPHTFEIEAIDLPTKSVVVYADRAEVKRVVTTRLPKGTNEIILQNVSNVIERQSVRVDAQGILIQEVQYQEIPLDTITETEKVRALEKEQAELEMQRASIDDEMTSLRKRIEVMDGVAAQIASGPPSPSSPFSQSSSPPLGTMARRASLSTIVAPPPLSSSSSSLGFLVNDDALTNLIKFLNFYGDSVGQMRKEMREKQKEGERLSEQIESLERKISQLRCGYEYDSVKRNISIIVESDAEKDVELFVTYQVYCASWKPTYDIRATTASENDQPSAVTLCYYGLIEQNTGDMWKDCELILSTATPSLAGCAPPLPTLAASLHKTNYQRQRHGSSRRKQPLSAASEEDMGFGSFDYNEMVDAAAMHRLNLHSSEENSTVSPMRHLDNVACTCFSVPRAVTLPSNGIEHKVLVAQIELACAFFHETVPSKCSSAFLSALVTNTSHLPILPASASVYVNNSFVSKTMLGGVSPGEEFRCTLGVDPAVKVEYKTPLRAHEQVGFVSKSTLLTHEQMVSLRNAKVGSAVQITVREQIPKAIDDKIKVNLISPEVKKGGEARLNREHNLEWTTVLAPGQQKDLLIKYTVEYPLNETVAYRTMHG</sequence>
<feature type="region of interest" description="Disordered" evidence="2">
    <location>
        <begin position="357"/>
        <end position="377"/>
    </location>
</feature>
<evidence type="ECO:0000313" key="3">
    <source>
        <dbReference type="EnsemblMetazoa" id="PPA03255.1"/>
    </source>
</evidence>
<dbReference type="PANTHER" id="PTHR31005">
    <property type="entry name" value="DUF4139 DOMAIN-CONTAINING PROTEIN"/>
    <property type="match status" value="1"/>
</dbReference>
<proteinExistence type="predicted"/>
<name>A0A2A6BEF3_PRIPA</name>
<feature type="compositionally biased region" description="Low complexity" evidence="2">
    <location>
        <begin position="1"/>
        <end position="19"/>
    </location>
</feature>
<dbReference type="InterPro" id="IPR037291">
    <property type="entry name" value="DUF4139"/>
</dbReference>
<keyword evidence="1" id="KW-0175">Coiled coil</keyword>
<dbReference type="AlphaFoldDB" id="A0A2A6BEF3"/>
<organism evidence="3 4">
    <name type="scientific">Pristionchus pacificus</name>
    <name type="common">Parasitic nematode worm</name>
    <dbReference type="NCBI Taxonomy" id="54126"/>
    <lineage>
        <taxon>Eukaryota</taxon>
        <taxon>Metazoa</taxon>
        <taxon>Ecdysozoa</taxon>
        <taxon>Nematoda</taxon>
        <taxon>Chromadorea</taxon>
        <taxon>Rhabditida</taxon>
        <taxon>Rhabditina</taxon>
        <taxon>Diplogasteromorpha</taxon>
        <taxon>Diplogasteroidea</taxon>
        <taxon>Neodiplogasteridae</taxon>
        <taxon>Pristionchus</taxon>
    </lineage>
</organism>
<feature type="compositionally biased region" description="Low complexity" evidence="2">
    <location>
        <begin position="162"/>
        <end position="171"/>
    </location>
</feature>
<dbReference type="Proteomes" id="UP000005239">
    <property type="component" value="Unassembled WGS sequence"/>
</dbReference>
<dbReference type="GO" id="GO:0005739">
    <property type="term" value="C:mitochondrion"/>
    <property type="evidence" value="ECO:0000318"/>
    <property type="project" value="GO_Central"/>
</dbReference>
<dbReference type="EnsemblMetazoa" id="PPA03255.1">
    <property type="protein sequence ID" value="PPA03255.1"/>
    <property type="gene ID" value="WBGene00092809"/>
</dbReference>
<reference evidence="3" key="2">
    <citation type="submission" date="2022-06" db="UniProtKB">
        <authorList>
            <consortium name="EnsemblMetazoa"/>
        </authorList>
    </citation>
    <scope>IDENTIFICATION</scope>
    <source>
        <strain evidence="3">PS312</strain>
    </source>
</reference>
<feature type="coiled-coil region" evidence="1">
    <location>
        <begin position="220"/>
        <end position="254"/>
    </location>
</feature>
<dbReference type="OrthoDB" id="10068793at2759"/>
<evidence type="ECO:0000313" key="4">
    <source>
        <dbReference type="Proteomes" id="UP000005239"/>
    </source>
</evidence>
<dbReference type="Pfam" id="PF13600">
    <property type="entry name" value="DUF4140"/>
    <property type="match status" value="1"/>
</dbReference>
<dbReference type="NCBIfam" id="TIGR02231">
    <property type="entry name" value="mucoidy inhibitor MuiA family protein"/>
    <property type="match status" value="1"/>
</dbReference>
<dbReference type="InterPro" id="IPR011935">
    <property type="entry name" value="CHP02231"/>
</dbReference>
<feature type="compositionally biased region" description="Basic residues" evidence="2">
    <location>
        <begin position="360"/>
        <end position="370"/>
    </location>
</feature>
<evidence type="ECO:0000256" key="1">
    <source>
        <dbReference type="SAM" id="Coils"/>
    </source>
</evidence>
<feature type="region of interest" description="Disordered" evidence="2">
    <location>
        <begin position="153"/>
        <end position="174"/>
    </location>
</feature>
<dbReference type="PANTHER" id="PTHR31005:SF10">
    <property type="entry name" value="DUF4140 DOMAIN-CONTAINING PROTEIN"/>
    <property type="match status" value="1"/>
</dbReference>
<accession>A0A2A6BEF3</accession>
<feature type="region of interest" description="Disordered" evidence="2">
    <location>
        <begin position="1"/>
        <end position="24"/>
    </location>
</feature>
<evidence type="ECO:0000256" key="2">
    <source>
        <dbReference type="SAM" id="MobiDB-lite"/>
    </source>
</evidence>
<reference evidence="4" key="1">
    <citation type="journal article" date="2008" name="Nat. Genet.">
        <title>The Pristionchus pacificus genome provides a unique perspective on nematode lifestyle and parasitism.</title>
        <authorList>
            <person name="Dieterich C."/>
            <person name="Clifton S.W."/>
            <person name="Schuster L.N."/>
            <person name="Chinwalla A."/>
            <person name="Delehaunty K."/>
            <person name="Dinkelacker I."/>
            <person name="Fulton L."/>
            <person name="Fulton R."/>
            <person name="Godfrey J."/>
            <person name="Minx P."/>
            <person name="Mitreva M."/>
            <person name="Roeseler W."/>
            <person name="Tian H."/>
            <person name="Witte H."/>
            <person name="Yang S.P."/>
            <person name="Wilson R.K."/>
            <person name="Sommer R.J."/>
        </authorList>
    </citation>
    <scope>NUCLEOTIDE SEQUENCE [LARGE SCALE GENOMIC DNA]</scope>
    <source>
        <strain evidence="4">PS312</strain>
    </source>
</reference>
<keyword evidence="4" id="KW-1185">Reference proteome</keyword>